<gene>
    <name evidence="2" type="ORF">Pta02_26250</name>
</gene>
<evidence type="ECO:0000256" key="1">
    <source>
        <dbReference type="SAM" id="MobiDB-lite"/>
    </source>
</evidence>
<evidence type="ECO:0008006" key="4">
    <source>
        <dbReference type="Google" id="ProtNLM"/>
    </source>
</evidence>
<feature type="region of interest" description="Disordered" evidence="1">
    <location>
        <begin position="240"/>
        <end position="264"/>
    </location>
</feature>
<comment type="caution">
    <text evidence="2">The sequence shown here is derived from an EMBL/GenBank/DDBJ whole genome shotgun (WGS) entry which is preliminary data.</text>
</comment>
<feature type="compositionally biased region" description="Pro residues" evidence="1">
    <location>
        <begin position="213"/>
        <end position="223"/>
    </location>
</feature>
<protein>
    <recommendedName>
        <fullName evidence="4">Guanylate cyclase domain-containing protein</fullName>
    </recommendedName>
</protein>
<proteinExistence type="predicted"/>
<reference evidence="2" key="1">
    <citation type="submission" date="2021-01" db="EMBL/GenBank/DDBJ databases">
        <title>Whole genome shotgun sequence of Planobispora takensis NBRC 109077.</title>
        <authorList>
            <person name="Komaki H."/>
            <person name="Tamura T."/>
        </authorList>
    </citation>
    <scope>NUCLEOTIDE SEQUENCE</scope>
    <source>
        <strain evidence="2">NBRC 109077</strain>
    </source>
</reference>
<evidence type="ECO:0000313" key="2">
    <source>
        <dbReference type="EMBL" id="GII00617.1"/>
    </source>
</evidence>
<dbReference type="AlphaFoldDB" id="A0A8J3SU88"/>
<sequence length="264" mass="28421">MKSPSPLMEASVENHTGHRVMIATDIEDYSSRNRDDQATLQRDLVRALDHAAGLARLGLLDWRRQEQGDGQFVVLPPGTDAVTVLTSFVTELNEVLTGYNSAMSRMRMRLSVHEGPVVLDGANGVPGAHAVQTNRLVNAAALKAAMKARQEANLGVIVSDRMFEDYVGQCHGGPSKDDFRRVEVAEKKERYIAHIHLPGHNVHALGNLIGPGEPAPQGQPPTVPASAGRDLAMNDMIKVKGGGSANTAQGDIHIGSPNRKGRPR</sequence>
<dbReference type="Proteomes" id="UP000634476">
    <property type="component" value="Unassembled WGS sequence"/>
</dbReference>
<organism evidence="2 3">
    <name type="scientific">Planobispora takensis</name>
    <dbReference type="NCBI Taxonomy" id="1367882"/>
    <lineage>
        <taxon>Bacteria</taxon>
        <taxon>Bacillati</taxon>
        <taxon>Actinomycetota</taxon>
        <taxon>Actinomycetes</taxon>
        <taxon>Streptosporangiales</taxon>
        <taxon>Streptosporangiaceae</taxon>
        <taxon>Planobispora</taxon>
    </lineage>
</organism>
<evidence type="ECO:0000313" key="3">
    <source>
        <dbReference type="Proteomes" id="UP000634476"/>
    </source>
</evidence>
<keyword evidence="3" id="KW-1185">Reference proteome</keyword>
<dbReference type="EMBL" id="BOOK01000016">
    <property type="protein sequence ID" value="GII00617.1"/>
    <property type="molecule type" value="Genomic_DNA"/>
</dbReference>
<accession>A0A8J3SU88</accession>
<name>A0A8J3SU88_9ACTN</name>
<feature type="region of interest" description="Disordered" evidence="1">
    <location>
        <begin position="209"/>
        <end position="228"/>
    </location>
</feature>